<dbReference type="GO" id="GO:0004721">
    <property type="term" value="F:phosphoprotein phosphatase activity"/>
    <property type="evidence" value="ECO:0007669"/>
    <property type="project" value="InterPro"/>
</dbReference>
<dbReference type="RefSeq" id="XP_016610772.1">
    <property type="nucleotide sequence ID" value="XM_016750129.1"/>
</dbReference>
<dbReference type="SUPFAM" id="SSF52799">
    <property type="entry name" value="(Phosphotyrosine protein) phosphatases II"/>
    <property type="match status" value="1"/>
</dbReference>
<dbReference type="InParanoid" id="A0A0L0HNU6"/>
<gene>
    <name evidence="2" type="ORF">SPPG_01816</name>
</gene>
<evidence type="ECO:0000259" key="1">
    <source>
        <dbReference type="PROSITE" id="PS50056"/>
    </source>
</evidence>
<name>A0A0L0HNU6_SPIPD</name>
<dbReference type="InterPro" id="IPR026893">
    <property type="entry name" value="Tyr/Ser_Pase_IphP-type"/>
</dbReference>
<dbReference type="InterPro" id="IPR000387">
    <property type="entry name" value="Tyr_Pase_dom"/>
</dbReference>
<sequence>MSVPENYPVLVHCTQGKDRTGIVIALALSCANIPLEQILLDFSRSQKGLASQRDTMVKEMAKAGLDPSFSDAPENVMRDTFGYIVDKYGSVEEYLETKGFTKVWRERLKACLTASDEGRQE</sequence>
<accession>A0A0L0HNU6</accession>
<dbReference type="OrthoDB" id="9988524at2759"/>
<keyword evidence="3" id="KW-1185">Reference proteome</keyword>
<dbReference type="PANTHER" id="PTHR31126:SF1">
    <property type="entry name" value="TYROSINE SPECIFIC PROTEIN PHOSPHATASES DOMAIN-CONTAINING PROTEIN"/>
    <property type="match status" value="1"/>
</dbReference>
<evidence type="ECO:0000313" key="3">
    <source>
        <dbReference type="Proteomes" id="UP000053201"/>
    </source>
</evidence>
<evidence type="ECO:0000313" key="2">
    <source>
        <dbReference type="EMBL" id="KND02733.1"/>
    </source>
</evidence>
<dbReference type="Proteomes" id="UP000053201">
    <property type="component" value="Unassembled WGS sequence"/>
</dbReference>
<reference evidence="2 3" key="1">
    <citation type="submission" date="2009-08" db="EMBL/GenBank/DDBJ databases">
        <title>The Genome Sequence of Spizellomyces punctatus strain DAOM BR117.</title>
        <authorList>
            <consortium name="The Broad Institute Genome Sequencing Platform"/>
            <person name="Russ C."/>
            <person name="Cuomo C."/>
            <person name="Shea T."/>
            <person name="Young S.K."/>
            <person name="Zeng Q."/>
            <person name="Koehrsen M."/>
            <person name="Haas B."/>
            <person name="Borodovsky M."/>
            <person name="Guigo R."/>
            <person name="Alvarado L."/>
            <person name="Berlin A."/>
            <person name="Bochicchio J."/>
            <person name="Borenstein D."/>
            <person name="Chapman S."/>
            <person name="Chen Z."/>
            <person name="Engels R."/>
            <person name="Freedman E."/>
            <person name="Gellesch M."/>
            <person name="Goldberg J."/>
            <person name="Griggs A."/>
            <person name="Gujja S."/>
            <person name="Heiman D."/>
            <person name="Hepburn T."/>
            <person name="Howarth C."/>
            <person name="Jen D."/>
            <person name="Larson L."/>
            <person name="Lewis B."/>
            <person name="Mehta T."/>
            <person name="Park D."/>
            <person name="Pearson M."/>
            <person name="Roberts A."/>
            <person name="Saif S."/>
            <person name="Shenoy N."/>
            <person name="Sisk P."/>
            <person name="Stolte C."/>
            <person name="Sykes S."/>
            <person name="Thomson T."/>
            <person name="Walk T."/>
            <person name="White J."/>
            <person name="Yandava C."/>
            <person name="Burger G."/>
            <person name="Gray M.W."/>
            <person name="Holland P.W.H."/>
            <person name="King N."/>
            <person name="Lang F.B.F."/>
            <person name="Roger A.J."/>
            <person name="Ruiz-Trillo I."/>
            <person name="Lander E."/>
            <person name="Nusbaum C."/>
        </authorList>
    </citation>
    <scope>NUCLEOTIDE SEQUENCE [LARGE SCALE GENOMIC DNA]</scope>
    <source>
        <strain evidence="2 3">DAOM BR117</strain>
    </source>
</reference>
<dbReference type="Pfam" id="PF13350">
    <property type="entry name" value="Y_phosphatase3"/>
    <property type="match status" value="1"/>
</dbReference>
<dbReference type="EMBL" id="KQ257452">
    <property type="protein sequence ID" value="KND02733.1"/>
    <property type="molecule type" value="Genomic_DNA"/>
</dbReference>
<dbReference type="STRING" id="645134.A0A0L0HNU6"/>
<dbReference type="GeneID" id="27685453"/>
<feature type="domain" description="Tyrosine specific protein phosphatases" evidence="1">
    <location>
        <begin position="1"/>
        <end position="64"/>
    </location>
</feature>
<dbReference type="AlphaFoldDB" id="A0A0L0HNU6"/>
<protein>
    <recommendedName>
        <fullName evidence="1">Tyrosine specific protein phosphatases domain-containing protein</fullName>
    </recommendedName>
</protein>
<dbReference type="PROSITE" id="PS00383">
    <property type="entry name" value="TYR_PHOSPHATASE_1"/>
    <property type="match status" value="1"/>
</dbReference>
<dbReference type="PANTHER" id="PTHR31126">
    <property type="entry name" value="TYROSINE-PROTEIN PHOSPHATASE"/>
    <property type="match status" value="1"/>
</dbReference>
<proteinExistence type="predicted"/>
<dbReference type="PROSITE" id="PS50056">
    <property type="entry name" value="TYR_PHOSPHATASE_2"/>
    <property type="match status" value="1"/>
</dbReference>
<dbReference type="OMA" id="HIHCTQG"/>
<dbReference type="InterPro" id="IPR029021">
    <property type="entry name" value="Prot-tyrosine_phosphatase-like"/>
</dbReference>
<dbReference type="Gene3D" id="3.90.190.10">
    <property type="entry name" value="Protein tyrosine phosphatase superfamily"/>
    <property type="match status" value="1"/>
</dbReference>
<organism evidence="2 3">
    <name type="scientific">Spizellomyces punctatus (strain DAOM BR117)</name>
    <dbReference type="NCBI Taxonomy" id="645134"/>
    <lineage>
        <taxon>Eukaryota</taxon>
        <taxon>Fungi</taxon>
        <taxon>Fungi incertae sedis</taxon>
        <taxon>Chytridiomycota</taxon>
        <taxon>Chytridiomycota incertae sedis</taxon>
        <taxon>Chytridiomycetes</taxon>
        <taxon>Spizellomycetales</taxon>
        <taxon>Spizellomycetaceae</taxon>
        <taxon>Spizellomyces</taxon>
    </lineage>
</organism>
<dbReference type="VEuPathDB" id="FungiDB:SPPG_01816"/>
<dbReference type="InterPro" id="IPR016130">
    <property type="entry name" value="Tyr_Pase_AS"/>
</dbReference>